<feature type="binding site" evidence="9">
    <location>
        <position position="235"/>
    </location>
    <ligand>
        <name>FMN</name>
        <dbReference type="ChEBI" id="CHEBI:58210"/>
    </ligand>
</feature>
<evidence type="ECO:0000256" key="2">
    <source>
        <dbReference type="ARBA" id="ARBA00004725"/>
    </source>
</evidence>
<dbReference type="EC" id="1.3.-.-" evidence="9"/>
<evidence type="ECO:0000256" key="7">
    <source>
        <dbReference type="ARBA" id="ARBA00022975"/>
    </source>
</evidence>
<protein>
    <recommendedName>
        <fullName evidence="9">Dihydroorotate dehydrogenase</fullName>
        <shortName evidence="9">DHOD</shortName>
        <shortName evidence="9">DHODase</shortName>
        <shortName evidence="9">DHOdehase</shortName>
        <ecNumber evidence="9">1.3.-.-</ecNumber>
    </recommendedName>
</protein>
<dbReference type="CDD" id="cd04740">
    <property type="entry name" value="DHOD_1B_like"/>
    <property type="match status" value="1"/>
</dbReference>
<evidence type="ECO:0000256" key="1">
    <source>
        <dbReference type="ARBA" id="ARBA00004496"/>
    </source>
</evidence>
<sequence>MTDQRIARPTDDRIDLSVDLGFGKVLPNPLMTASGCAANGAELHRFFDVSELGAFVTKSVMADPRSGRGTPRMAETPSGMLNSIGLQGPGIAAFVDTDLPWLASVGARVLPSIAGSSSTEFAHVAATLRASRAFEAVVGVEVNISCPNVANRGLVFACDPGASAKVIALVREQLPRDVPIFAKLSPDVTDITSIAAACVKAGADGLTMINTLLGMVIDTDLMRPHLGGITGGLSGPAIRPVAVRAIWQVRQAMAEGRIPVVPIIGVGGVRTGRDALELVAAGASAVQVGTATFNDPTAPVRVLHELTDLLVEKGYRRFSDVVGAAHGSPLPPRPVPVDERSRA</sequence>
<feature type="binding site" evidence="9">
    <location>
        <begin position="289"/>
        <end position="290"/>
    </location>
    <ligand>
        <name>FMN</name>
        <dbReference type="ChEBI" id="CHEBI:58210"/>
    </ligand>
</feature>
<comment type="catalytic activity">
    <reaction evidence="9">
        <text>(S)-dihydroorotate + A = orotate + AH2</text>
        <dbReference type="Rhea" id="RHEA:18073"/>
        <dbReference type="ChEBI" id="CHEBI:13193"/>
        <dbReference type="ChEBI" id="CHEBI:17499"/>
        <dbReference type="ChEBI" id="CHEBI:30839"/>
        <dbReference type="ChEBI" id="CHEBI:30864"/>
    </reaction>
</comment>
<dbReference type="InterPro" id="IPR050074">
    <property type="entry name" value="DHO_dehydrogenase"/>
</dbReference>
<dbReference type="InterPro" id="IPR001295">
    <property type="entry name" value="Dihydroorotate_DH_CS"/>
</dbReference>
<comment type="similarity">
    <text evidence="3 9">Belongs to the dihydroorotate dehydrogenase family. Type 1 subfamily.</text>
</comment>
<comment type="caution">
    <text evidence="11">The sequence shown here is derived from an EMBL/GenBank/DDBJ whole genome shotgun (WGS) entry which is preliminary data.</text>
</comment>
<comment type="pathway">
    <text evidence="2 9">Pyrimidine metabolism; UMP biosynthesis via de novo pathway.</text>
</comment>
<dbReference type="GO" id="GO:0044205">
    <property type="term" value="P:'de novo' UMP biosynthetic process"/>
    <property type="evidence" value="ECO:0007669"/>
    <property type="project" value="UniProtKB-UniRule"/>
</dbReference>
<evidence type="ECO:0000256" key="3">
    <source>
        <dbReference type="ARBA" id="ARBA00008008"/>
    </source>
</evidence>
<keyword evidence="5 9" id="KW-0285">Flavoprotein</keyword>
<keyword evidence="7 9" id="KW-0665">Pyrimidine biosynthesis</keyword>
<feature type="binding site" evidence="9">
    <location>
        <position position="58"/>
    </location>
    <ligand>
        <name>substrate</name>
    </ligand>
</feature>
<dbReference type="UniPathway" id="UPA00070"/>
<feature type="binding site" evidence="9">
    <location>
        <position position="209"/>
    </location>
    <ligand>
        <name>FMN</name>
        <dbReference type="ChEBI" id="CHEBI:58210"/>
    </ligand>
</feature>
<dbReference type="Proteomes" id="UP000316747">
    <property type="component" value="Unassembled WGS sequence"/>
</dbReference>
<dbReference type="InterPro" id="IPR024920">
    <property type="entry name" value="Dihydroorotate_DH_1"/>
</dbReference>
<evidence type="ECO:0000256" key="9">
    <source>
        <dbReference type="HAMAP-Rule" id="MF_00224"/>
    </source>
</evidence>
<feature type="binding site" evidence="9">
    <location>
        <begin position="210"/>
        <end position="211"/>
    </location>
    <ligand>
        <name>substrate</name>
    </ligand>
</feature>
<dbReference type="NCBIfam" id="NF005574">
    <property type="entry name" value="PRK07259.1"/>
    <property type="match status" value="1"/>
</dbReference>
<dbReference type="InterPro" id="IPR013785">
    <property type="entry name" value="Aldolase_TIM"/>
</dbReference>
<evidence type="ECO:0000313" key="11">
    <source>
        <dbReference type="EMBL" id="TQM58325.1"/>
    </source>
</evidence>
<dbReference type="HAMAP" id="MF_00224">
    <property type="entry name" value="DHO_dh_type1"/>
    <property type="match status" value="1"/>
</dbReference>
<accession>A0A543HJ29</accession>
<comment type="caution">
    <text evidence="9">Lacks conserved residue(s) required for the propagation of feature annotation.</text>
</comment>
<proteinExistence type="inferred from homology"/>
<dbReference type="SUPFAM" id="SSF51395">
    <property type="entry name" value="FMN-linked oxidoreductases"/>
    <property type="match status" value="1"/>
</dbReference>
<dbReference type="Gene3D" id="3.20.20.70">
    <property type="entry name" value="Aldolase class I"/>
    <property type="match status" value="1"/>
</dbReference>
<dbReference type="InterPro" id="IPR012135">
    <property type="entry name" value="Dihydroorotate_DH_1_2"/>
</dbReference>
<dbReference type="PROSITE" id="PS00912">
    <property type="entry name" value="DHODEHASE_2"/>
    <property type="match status" value="1"/>
</dbReference>
<keyword evidence="6 9" id="KW-0288">FMN</keyword>
<organism evidence="11 12">
    <name type="scientific">Humibacillus xanthopallidus</name>
    <dbReference type="NCBI Taxonomy" id="412689"/>
    <lineage>
        <taxon>Bacteria</taxon>
        <taxon>Bacillati</taxon>
        <taxon>Actinomycetota</taxon>
        <taxon>Actinomycetes</taxon>
        <taxon>Micrococcales</taxon>
        <taxon>Intrasporangiaceae</taxon>
        <taxon>Humibacillus</taxon>
    </lineage>
</organism>
<dbReference type="RefSeq" id="WP_141845689.1">
    <property type="nucleotide sequence ID" value="NZ_VFPM01000003.1"/>
</dbReference>
<dbReference type="PANTHER" id="PTHR48109:SF1">
    <property type="entry name" value="DIHYDROOROTATE DEHYDROGENASE (FUMARATE)"/>
    <property type="match status" value="1"/>
</dbReference>
<feature type="binding site" evidence="9">
    <location>
        <begin position="267"/>
        <end position="268"/>
    </location>
    <ligand>
        <name>FMN</name>
        <dbReference type="ChEBI" id="CHEBI:58210"/>
    </ligand>
</feature>
<feature type="binding site" evidence="9">
    <location>
        <position position="143"/>
    </location>
    <ligand>
        <name>substrate</name>
    </ligand>
</feature>
<keyword evidence="4 9" id="KW-0963">Cytoplasm</keyword>
<comment type="function">
    <text evidence="9">Catalyzes the conversion of dihydroorotate to orotate.</text>
</comment>
<evidence type="ECO:0000313" key="12">
    <source>
        <dbReference type="Proteomes" id="UP000316747"/>
    </source>
</evidence>
<dbReference type="InterPro" id="IPR049622">
    <property type="entry name" value="Dihydroorotate_DH_I"/>
</dbReference>
<evidence type="ECO:0000256" key="8">
    <source>
        <dbReference type="ARBA" id="ARBA00023002"/>
    </source>
</evidence>
<dbReference type="Pfam" id="PF01180">
    <property type="entry name" value="DHO_dh"/>
    <property type="match status" value="1"/>
</dbReference>
<comment type="cofactor">
    <cofactor evidence="9">
        <name>FMN</name>
        <dbReference type="ChEBI" id="CHEBI:58210"/>
    </cofactor>
    <text evidence="9">Binds 1 FMN per subunit.</text>
</comment>
<dbReference type="AlphaFoldDB" id="A0A543HJ29"/>
<dbReference type="PANTHER" id="PTHR48109">
    <property type="entry name" value="DIHYDROOROTATE DEHYDROGENASE (QUINONE), MITOCHONDRIAL-RELATED"/>
    <property type="match status" value="1"/>
</dbReference>
<dbReference type="OrthoDB" id="9794954at2"/>
<evidence type="ECO:0000256" key="6">
    <source>
        <dbReference type="ARBA" id="ARBA00022643"/>
    </source>
</evidence>
<dbReference type="GO" id="GO:0006207">
    <property type="term" value="P:'de novo' pyrimidine nucleobase biosynthetic process"/>
    <property type="evidence" value="ECO:0007669"/>
    <property type="project" value="InterPro"/>
</dbReference>
<keyword evidence="12" id="KW-1185">Reference proteome</keyword>
<feature type="binding site" evidence="9">
    <location>
        <begin position="82"/>
        <end position="86"/>
    </location>
    <ligand>
        <name>substrate</name>
    </ligand>
</feature>
<dbReference type="InterPro" id="IPR033888">
    <property type="entry name" value="DHOD_1B"/>
</dbReference>
<evidence type="ECO:0000256" key="5">
    <source>
        <dbReference type="ARBA" id="ARBA00022630"/>
    </source>
</evidence>
<comment type="subcellular location">
    <subcellularLocation>
        <location evidence="1 9">Cytoplasm</location>
    </subcellularLocation>
</comment>
<keyword evidence="8 9" id="KW-0560">Oxidoreductase</keyword>
<reference evidence="11 12" key="1">
    <citation type="submission" date="2019-06" db="EMBL/GenBank/DDBJ databases">
        <title>Genome sequencing of plant associated microbes to promote plant fitness in Sorghum bicolor and Oryza sativa.</title>
        <authorList>
            <person name="Coleman-Derr D."/>
        </authorList>
    </citation>
    <scope>NUCLEOTIDE SEQUENCE [LARGE SCALE GENOMIC DNA]</scope>
    <source>
        <strain evidence="11 12">KV-663</strain>
    </source>
</reference>
<dbReference type="PIRSF" id="PIRSF000164">
    <property type="entry name" value="DHO_oxidase"/>
    <property type="match status" value="1"/>
</dbReference>
<evidence type="ECO:0000256" key="4">
    <source>
        <dbReference type="ARBA" id="ARBA00022490"/>
    </source>
</evidence>
<dbReference type="InterPro" id="IPR005720">
    <property type="entry name" value="Dihydroorotate_DH_cat"/>
</dbReference>
<feature type="binding site" evidence="9">
    <location>
        <begin position="58"/>
        <end position="59"/>
    </location>
    <ligand>
        <name>FMN</name>
        <dbReference type="ChEBI" id="CHEBI:58210"/>
    </ligand>
</feature>
<feature type="binding site" evidence="9">
    <location>
        <position position="34"/>
    </location>
    <ligand>
        <name>FMN</name>
        <dbReference type="ChEBI" id="CHEBI:58210"/>
    </ligand>
</feature>
<name>A0A543HJ29_9MICO</name>
<dbReference type="NCBIfam" id="TIGR01037">
    <property type="entry name" value="pyrD_sub1_fam"/>
    <property type="match status" value="1"/>
</dbReference>
<gene>
    <name evidence="9" type="primary">pyrD</name>
    <name evidence="11" type="ORF">FBY41_3688</name>
</gene>
<dbReference type="EMBL" id="VFPM01000003">
    <property type="protein sequence ID" value="TQM58325.1"/>
    <property type="molecule type" value="Genomic_DNA"/>
</dbReference>
<feature type="domain" description="Dihydroorotate dehydrogenase catalytic" evidence="10">
    <location>
        <begin position="23"/>
        <end position="310"/>
    </location>
</feature>
<evidence type="ECO:0000259" key="10">
    <source>
        <dbReference type="Pfam" id="PF01180"/>
    </source>
</evidence>
<feature type="binding site" evidence="9">
    <location>
        <position position="183"/>
    </location>
    <ligand>
        <name>FMN</name>
        <dbReference type="ChEBI" id="CHEBI:58210"/>
    </ligand>
</feature>
<dbReference type="GO" id="GO:0004152">
    <property type="term" value="F:dihydroorotate dehydrogenase activity"/>
    <property type="evidence" value="ECO:0007669"/>
    <property type="project" value="UniProtKB-UniRule"/>
</dbReference>
<feature type="active site" description="Nucleophile" evidence="9">
    <location>
        <position position="146"/>
    </location>
</feature>
<feature type="binding site" evidence="9">
    <location>
        <position position="143"/>
    </location>
    <ligand>
        <name>FMN</name>
        <dbReference type="ChEBI" id="CHEBI:58210"/>
    </ligand>
</feature>
<dbReference type="GO" id="GO:0005737">
    <property type="term" value="C:cytoplasm"/>
    <property type="evidence" value="ECO:0007669"/>
    <property type="project" value="UniProtKB-SubCell"/>
</dbReference>